<name>A0AAD8DJK9_MYTSE</name>
<protein>
    <submittedName>
        <fullName evidence="2">Uncharacterized protein</fullName>
    </submittedName>
</protein>
<evidence type="ECO:0000313" key="2">
    <source>
        <dbReference type="EMBL" id="KAJ8704122.1"/>
    </source>
</evidence>
<dbReference type="Proteomes" id="UP001231518">
    <property type="component" value="Chromosome 31"/>
</dbReference>
<dbReference type="PANTHER" id="PTHR47331:SF1">
    <property type="entry name" value="GAG-LIKE PROTEIN"/>
    <property type="match status" value="1"/>
</dbReference>
<accession>A0AAD8DJK9</accession>
<feature type="compositionally biased region" description="Polar residues" evidence="1">
    <location>
        <begin position="218"/>
        <end position="227"/>
    </location>
</feature>
<gene>
    <name evidence="2" type="ORF">PYW07_013416</name>
</gene>
<comment type="caution">
    <text evidence="2">The sequence shown here is derived from an EMBL/GenBank/DDBJ whole genome shotgun (WGS) entry which is preliminary data.</text>
</comment>
<dbReference type="EMBL" id="JARGEI010000032">
    <property type="protein sequence ID" value="KAJ8704122.1"/>
    <property type="molecule type" value="Genomic_DNA"/>
</dbReference>
<feature type="compositionally biased region" description="Basic and acidic residues" evidence="1">
    <location>
        <begin position="197"/>
        <end position="207"/>
    </location>
</feature>
<proteinExistence type="predicted"/>
<evidence type="ECO:0000313" key="3">
    <source>
        <dbReference type="Proteomes" id="UP001231518"/>
    </source>
</evidence>
<keyword evidence="3" id="KW-1185">Reference proteome</keyword>
<feature type="region of interest" description="Disordered" evidence="1">
    <location>
        <begin position="197"/>
        <end position="227"/>
    </location>
</feature>
<evidence type="ECO:0000256" key="1">
    <source>
        <dbReference type="SAM" id="MobiDB-lite"/>
    </source>
</evidence>
<dbReference type="PANTHER" id="PTHR47331">
    <property type="entry name" value="PHD-TYPE DOMAIN-CONTAINING PROTEIN"/>
    <property type="match status" value="1"/>
</dbReference>
<dbReference type="AlphaFoldDB" id="A0AAD8DJK9"/>
<sequence length="227" mass="26134">MIILKARLASRNAKKSPEFLRKEEVDWPAPRTFKKETTGEEKTVDVVATASTRHPSPDPERFSSWKRLWRATARVLQFIQLCKKKEKVHAAKNDPAWKMTTSKKTKTDGKVIRPSNVQDRRYIPLDAELLEQAEALLLKGSQERCFREDIKCVQQEKQPEGSSKLRKLDVVYEDGLLRLKGRIDAIQGISREYKRPIVLDSKDKTTRDMSITPRRGRSTASDVSTDR</sequence>
<reference evidence="2" key="1">
    <citation type="submission" date="2023-03" db="EMBL/GenBank/DDBJ databases">
        <title>Chromosome-level genomes of two armyworms, Mythimna separata and Mythimna loreyi, provide insights into the biosynthesis and reception of sex pheromones.</title>
        <authorList>
            <person name="Zhao H."/>
        </authorList>
    </citation>
    <scope>NUCLEOTIDE SEQUENCE</scope>
    <source>
        <strain evidence="2">BeijingLab</strain>
        <tissue evidence="2">Pupa</tissue>
    </source>
</reference>
<organism evidence="2 3">
    <name type="scientific">Mythimna separata</name>
    <name type="common">Oriental armyworm</name>
    <name type="synonym">Pseudaletia separata</name>
    <dbReference type="NCBI Taxonomy" id="271217"/>
    <lineage>
        <taxon>Eukaryota</taxon>
        <taxon>Metazoa</taxon>
        <taxon>Ecdysozoa</taxon>
        <taxon>Arthropoda</taxon>
        <taxon>Hexapoda</taxon>
        <taxon>Insecta</taxon>
        <taxon>Pterygota</taxon>
        <taxon>Neoptera</taxon>
        <taxon>Endopterygota</taxon>
        <taxon>Lepidoptera</taxon>
        <taxon>Glossata</taxon>
        <taxon>Ditrysia</taxon>
        <taxon>Noctuoidea</taxon>
        <taxon>Noctuidae</taxon>
        <taxon>Noctuinae</taxon>
        <taxon>Hadenini</taxon>
        <taxon>Mythimna</taxon>
    </lineage>
</organism>